<protein>
    <submittedName>
        <fullName evidence="2">IDP2420</fullName>
    </submittedName>
</protein>
<evidence type="ECO:0000313" key="2">
    <source>
        <dbReference type="EMBL" id="JAD95804.1"/>
    </source>
</evidence>
<feature type="compositionally biased region" description="Basic and acidic residues" evidence="1">
    <location>
        <begin position="21"/>
        <end position="33"/>
    </location>
</feature>
<evidence type="ECO:0000256" key="1">
    <source>
        <dbReference type="SAM" id="MobiDB-lite"/>
    </source>
</evidence>
<reference evidence="2" key="2">
    <citation type="journal article" date="2015" name="Data Brief">
        <title>Shoot transcriptome of the giant reed, Arundo donax.</title>
        <authorList>
            <person name="Barrero R.A."/>
            <person name="Guerrero F.D."/>
            <person name="Moolhuijzen P."/>
            <person name="Goolsby J.A."/>
            <person name="Tidwell J."/>
            <person name="Bellgard S.E."/>
            <person name="Bellgard M.I."/>
        </authorList>
    </citation>
    <scope>NUCLEOTIDE SEQUENCE</scope>
    <source>
        <tissue evidence="2">Shoot tissue taken approximately 20 cm above the soil surface</tissue>
    </source>
</reference>
<accession>A0A0A9E4U9</accession>
<organism evidence="2">
    <name type="scientific">Arundo donax</name>
    <name type="common">Giant reed</name>
    <name type="synonym">Donax arundinaceus</name>
    <dbReference type="NCBI Taxonomy" id="35708"/>
    <lineage>
        <taxon>Eukaryota</taxon>
        <taxon>Viridiplantae</taxon>
        <taxon>Streptophyta</taxon>
        <taxon>Embryophyta</taxon>
        <taxon>Tracheophyta</taxon>
        <taxon>Spermatophyta</taxon>
        <taxon>Magnoliopsida</taxon>
        <taxon>Liliopsida</taxon>
        <taxon>Poales</taxon>
        <taxon>Poaceae</taxon>
        <taxon>PACMAD clade</taxon>
        <taxon>Arundinoideae</taxon>
        <taxon>Arundineae</taxon>
        <taxon>Arundo</taxon>
    </lineage>
</organism>
<dbReference type="AlphaFoldDB" id="A0A0A9E4U9"/>
<name>A0A0A9E4U9_ARUDO</name>
<reference evidence="2" key="1">
    <citation type="submission" date="2014-09" db="EMBL/GenBank/DDBJ databases">
        <authorList>
            <person name="Magalhaes I.L.F."/>
            <person name="Oliveira U."/>
            <person name="Santos F.R."/>
            <person name="Vidigal T.H.D.A."/>
            <person name="Brescovit A.D."/>
            <person name="Santos A.J."/>
        </authorList>
    </citation>
    <scope>NUCLEOTIDE SEQUENCE</scope>
    <source>
        <tissue evidence="2">Shoot tissue taken approximately 20 cm above the soil surface</tissue>
    </source>
</reference>
<proteinExistence type="predicted"/>
<dbReference type="EMBL" id="GBRH01202091">
    <property type="protein sequence ID" value="JAD95804.1"/>
    <property type="molecule type" value="Transcribed_RNA"/>
</dbReference>
<feature type="region of interest" description="Disordered" evidence="1">
    <location>
        <begin position="1"/>
        <end position="33"/>
    </location>
</feature>
<sequence>MALTASVRREGAAVGAGASGRRKEAGAPRKGEESFLVGAWEGRPWRDKEVVAMAVFIATRWRRGREISSAAE</sequence>